<reference evidence="10" key="1">
    <citation type="submission" date="2016-10" db="EMBL/GenBank/DDBJ databases">
        <authorList>
            <person name="Varghese N."/>
            <person name="Submissions S."/>
        </authorList>
    </citation>
    <scope>NUCLEOTIDE SEQUENCE [LARGE SCALE GENOMIC DNA]</scope>
    <source>
        <strain evidence="10">KPR-1</strain>
    </source>
</reference>
<dbReference type="SUPFAM" id="SSF56349">
    <property type="entry name" value="DNA breaking-rejoining enzymes"/>
    <property type="match status" value="1"/>
</dbReference>
<dbReference type="EC" id="5.6.2.1" evidence="3"/>
<proteinExistence type="inferred from homology"/>
<dbReference type="InterPro" id="IPR049331">
    <property type="entry name" value="Top1B_N_bact"/>
</dbReference>
<dbReference type="OrthoDB" id="9778962at2"/>
<organism evidence="9 10">
    <name type="scientific">Bowdeniella nasicola</name>
    <dbReference type="NCBI Taxonomy" id="208480"/>
    <lineage>
        <taxon>Bacteria</taxon>
        <taxon>Bacillati</taxon>
        <taxon>Actinomycetota</taxon>
        <taxon>Actinomycetes</taxon>
        <taxon>Actinomycetales</taxon>
        <taxon>Actinomycetaceae</taxon>
        <taxon>Bowdeniella</taxon>
    </lineage>
</organism>
<keyword evidence="6 9" id="KW-0413">Isomerase</keyword>
<dbReference type="InterPro" id="IPR051062">
    <property type="entry name" value="Topoisomerase_IB"/>
</dbReference>
<evidence type="ECO:0000256" key="6">
    <source>
        <dbReference type="ARBA" id="ARBA00023235"/>
    </source>
</evidence>
<dbReference type="PANTHER" id="PTHR10290">
    <property type="entry name" value="DNA TOPOISOMERASE I"/>
    <property type="match status" value="1"/>
</dbReference>
<dbReference type="InterPro" id="IPR001631">
    <property type="entry name" value="TopoI"/>
</dbReference>
<evidence type="ECO:0000259" key="7">
    <source>
        <dbReference type="Pfam" id="PF01028"/>
    </source>
</evidence>
<comment type="similarity">
    <text evidence="2">Belongs to the type IB topoisomerase family.</text>
</comment>
<keyword evidence="4" id="KW-0799">Topoisomerase</keyword>
<dbReference type="SUPFAM" id="SSF55869">
    <property type="entry name" value="DNA topoisomerase I domain"/>
    <property type="match status" value="1"/>
</dbReference>
<dbReference type="InterPro" id="IPR014711">
    <property type="entry name" value="TopoI_cat_a-hlx-sub_euk"/>
</dbReference>
<dbReference type="GO" id="GO:0006265">
    <property type="term" value="P:DNA topological change"/>
    <property type="evidence" value="ECO:0007669"/>
    <property type="project" value="InterPro"/>
</dbReference>
<evidence type="ECO:0000256" key="4">
    <source>
        <dbReference type="ARBA" id="ARBA00023029"/>
    </source>
</evidence>
<dbReference type="PRINTS" id="PR00416">
    <property type="entry name" value="EUTPISMRASEI"/>
</dbReference>
<dbReference type="Gene3D" id="1.10.132.120">
    <property type="match status" value="1"/>
</dbReference>
<dbReference type="Gene3D" id="3.90.15.10">
    <property type="entry name" value="Topoisomerase I, Chain A, domain 3"/>
    <property type="match status" value="1"/>
</dbReference>
<evidence type="ECO:0000259" key="8">
    <source>
        <dbReference type="Pfam" id="PF21338"/>
    </source>
</evidence>
<dbReference type="InterPro" id="IPR011010">
    <property type="entry name" value="DNA_brk_join_enz"/>
</dbReference>
<keyword evidence="10" id="KW-1185">Reference proteome</keyword>
<dbReference type="Proteomes" id="UP000199288">
    <property type="component" value="Unassembled WGS sequence"/>
</dbReference>
<dbReference type="Gene3D" id="3.30.66.10">
    <property type="entry name" value="DNA topoisomerase I domain"/>
    <property type="match status" value="1"/>
</dbReference>
<dbReference type="InterPro" id="IPR013500">
    <property type="entry name" value="TopoI_cat_euk"/>
</dbReference>
<keyword evidence="5" id="KW-0238">DNA-binding</keyword>
<dbReference type="InterPro" id="IPR035447">
    <property type="entry name" value="DNA_topo_I_N_sf"/>
</dbReference>
<protein>
    <recommendedName>
        <fullName evidence="3">DNA topoisomerase</fullName>
        <ecNumber evidence="3">5.6.2.1</ecNumber>
    </recommendedName>
</protein>
<dbReference type="GO" id="GO:0003677">
    <property type="term" value="F:DNA binding"/>
    <property type="evidence" value="ECO:0007669"/>
    <property type="project" value="UniProtKB-KW"/>
</dbReference>
<evidence type="ECO:0000313" key="9">
    <source>
        <dbReference type="EMBL" id="SEA32711.1"/>
    </source>
</evidence>
<evidence type="ECO:0000256" key="5">
    <source>
        <dbReference type="ARBA" id="ARBA00023125"/>
    </source>
</evidence>
<evidence type="ECO:0000256" key="1">
    <source>
        <dbReference type="ARBA" id="ARBA00000213"/>
    </source>
</evidence>
<gene>
    <name evidence="9" type="ORF">SAMN02910418_01376</name>
</gene>
<sequence length="318" mass="35121">MTVRRVEQGSGGFTRRRAGKGFTYWGANGKRVTNDKQLQRIKDLVIPPAWDDVWIAASADDHIQATGVDDAGRLQYIYHPEWRAQQDDEKFIRSLAFAEALPSVRRRVTKDLKGSDERARALAAAVRMIDTMGLRVGGSQYAKENESFGASTLQRRHVEVTKSIVHLTFRGKSGGEWDVRVKDAALAEFFDSRPKTPRSALAVCWPEQQGRRRTWHGVSAADINAYLAEASGGHFTAKDFRTWQGTVVAAQALSRAAKAGDTSPEAVTAAIKTTAEWLHNTPAIARDSYINPRVIELFEKGTVISGKATDAKVRALLT</sequence>
<comment type="catalytic activity">
    <reaction evidence="1">
        <text>ATP-independent breakage of single-stranded DNA, followed by passage and rejoining.</text>
        <dbReference type="EC" id="5.6.2.1"/>
    </reaction>
</comment>
<dbReference type="Pfam" id="PF21338">
    <property type="entry name" value="Top1B_N_bact"/>
    <property type="match status" value="1"/>
</dbReference>
<feature type="domain" description="DNA topoisomerase I catalytic core eukaryotic-type" evidence="7">
    <location>
        <begin position="81"/>
        <end position="284"/>
    </location>
</feature>
<evidence type="ECO:0000256" key="3">
    <source>
        <dbReference type="ARBA" id="ARBA00012891"/>
    </source>
</evidence>
<dbReference type="EMBL" id="FNQV01000007">
    <property type="protein sequence ID" value="SEA32711.1"/>
    <property type="molecule type" value="Genomic_DNA"/>
</dbReference>
<dbReference type="PROSITE" id="PS52038">
    <property type="entry name" value="TOPO_IB_2"/>
    <property type="match status" value="1"/>
</dbReference>
<dbReference type="AlphaFoldDB" id="A0A1H4AAK0"/>
<name>A0A1H4AAK0_9ACTO</name>
<dbReference type="PANTHER" id="PTHR10290:SF3">
    <property type="entry name" value="DNA TOPOISOMERASE 1"/>
    <property type="match status" value="1"/>
</dbReference>
<accession>A0A1H4AAK0</accession>
<dbReference type="Pfam" id="PF01028">
    <property type="entry name" value="Topoisom_I"/>
    <property type="match status" value="1"/>
</dbReference>
<dbReference type="RefSeq" id="WP_092564053.1">
    <property type="nucleotide sequence ID" value="NZ_FNQV01000007.1"/>
</dbReference>
<feature type="domain" description="DNA topoisomerase IB N-terminal" evidence="8">
    <location>
        <begin position="21"/>
        <end position="69"/>
    </location>
</feature>
<evidence type="ECO:0000313" key="10">
    <source>
        <dbReference type="Proteomes" id="UP000199288"/>
    </source>
</evidence>
<evidence type="ECO:0000256" key="2">
    <source>
        <dbReference type="ARBA" id="ARBA00006645"/>
    </source>
</evidence>
<dbReference type="GO" id="GO:0003917">
    <property type="term" value="F:DNA topoisomerase type I (single strand cut, ATP-independent) activity"/>
    <property type="evidence" value="ECO:0007669"/>
    <property type="project" value="UniProtKB-EC"/>
</dbReference>